<comment type="caution">
    <text evidence="2">The sequence shown here is derived from an EMBL/GenBank/DDBJ whole genome shotgun (WGS) entry which is preliminary data.</text>
</comment>
<name>A0A5C4NK33_9RHOB</name>
<organism evidence="2 3">
    <name type="scientific">Rubellimicrobium roseum</name>
    <dbReference type="NCBI Taxonomy" id="687525"/>
    <lineage>
        <taxon>Bacteria</taxon>
        <taxon>Pseudomonadati</taxon>
        <taxon>Pseudomonadota</taxon>
        <taxon>Alphaproteobacteria</taxon>
        <taxon>Rhodobacterales</taxon>
        <taxon>Roseobacteraceae</taxon>
        <taxon>Rubellimicrobium</taxon>
    </lineage>
</organism>
<evidence type="ECO:0000313" key="3">
    <source>
        <dbReference type="Proteomes" id="UP000305709"/>
    </source>
</evidence>
<dbReference type="AlphaFoldDB" id="A0A5C4NK33"/>
<dbReference type="Proteomes" id="UP000305709">
    <property type="component" value="Unassembled WGS sequence"/>
</dbReference>
<evidence type="ECO:0000259" key="1">
    <source>
        <dbReference type="Pfam" id="PF12705"/>
    </source>
</evidence>
<dbReference type="Pfam" id="PF12705">
    <property type="entry name" value="PDDEXK_1"/>
    <property type="match status" value="1"/>
</dbReference>
<dbReference type="RefSeq" id="WP_139080300.1">
    <property type="nucleotide sequence ID" value="NZ_VDFV01000002.1"/>
</dbReference>
<sequence>MRIARKRPDHVVPEYSLTGDLLSFRRCARQYRYQNGSALPPSRPVQLWYGEFIHGLLENVYRLWKSKGGLPFPLPYERLSMSEPIEEPPADLDEFDLRNLGWPVEESLLNQNKRARSRKARLAAYRRAEAAVNMLGPHLFPLIAEAEERVIGTRDIPGAIASEHRAEKYALTGVIDVLTEIELGSAHTDNLIRQAVQAQCPDLAGEFEVIVDYKGTRRPDTNTSEWRDGEWQVQTYAWLRHEQRRSRRVAAGILIYINELAPGEGDLLALKAALSKGRTDVGPALDSDRRMLENWRPGARADFSHGFLFSRAVRVIPVNDASIEEATGAFDDTVRSIEECVRREDQAVSILQTWLDDCLDGKTCAACDFRYFCEGYQRNGNTIGEEDRIEDEI</sequence>
<dbReference type="EMBL" id="VDFV01000002">
    <property type="protein sequence ID" value="TNC74340.1"/>
    <property type="molecule type" value="Genomic_DNA"/>
</dbReference>
<dbReference type="OrthoDB" id="12430at2"/>
<protein>
    <submittedName>
        <fullName evidence="2">PD-(D/E)XK nuclease family protein</fullName>
    </submittedName>
</protein>
<proteinExistence type="predicted"/>
<dbReference type="Gene3D" id="3.90.320.10">
    <property type="match status" value="1"/>
</dbReference>
<feature type="domain" description="PD-(D/E)XK endonuclease-like" evidence="1">
    <location>
        <begin position="23"/>
        <end position="179"/>
    </location>
</feature>
<keyword evidence="3" id="KW-1185">Reference proteome</keyword>
<dbReference type="InterPro" id="IPR038726">
    <property type="entry name" value="PDDEXK_AddAB-type"/>
</dbReference>
<gene>
    <name evidence="2" type="ORF">FHG71_03945</name>
</gene>
<accession>A0A5C4NK33</accession>
<dbReference type="InterPro" id="IPR011604">
    <property type="entry name" value="PDDEXK-like_dom_sf"/>
</dbReference>
<evidence type="ECO:0000313" key="2">
    <source>
        <dbReference type="EMBL" id="TNC74340.1"/>
    </source>
</evidence>
<reference evidence="2 3" key="1">
    <citation type="submission" date="2019-06" db="EMBL/GenBank/DDBJ databases">
        <authorList>
            <person name="Jiang L."/>
        </authorList>
    </citation>
    <scope>NUCLEOTIDE SEQUENCE [LARGE SCALE GENOMIC DNA]</scope>
    <source>
        <strain evidence="2 3">YIM 48858</strain>
    </source>
</reference>